<dbReference type="InterPro" id="IPR000305">
    <property type="entry name" value="GIY-YIG_endonuc"/>
</dbReference>
<reference evidence="3 4" key="1">
    <citation type="journal article" date="2025" name="Anaerobe">
        <title>Description of Anaerococcus kampingiae sp. nov., Anaerococcus groningensis sp. nov., Anaerococcus martiniensis sp. nov., and Anaerococcus cruorum sp. nov., isolated from human clinical specimens.</title>
        <authorList>
            <person name="Boiten K.E."/>
            <person name="Meijer J."/>
            <person name="van Wezel E.M."/>
            <person name="Veloo A.C.M."/>
        </authorList>
    </citation>
    <scope>NUCLEOTIDE SEQUENCE [LARGE SCALE GENOMIC DNA]</scope>
    <source>
        <strain evidence="3 4">ENR1039</strain>
    </source>
</reference>
<comment type="similarity">
    <text evidence="1">Belongs to the UPF0213 family.</text>
</comment>
<dbReference type="PANTHER" id="PTHR34477">
    <property type="entry name" value="UPF0213 PROTEIN YHBQ"/>
    <property type="match status" value="1"/>
</dbReference>
<dbReference type="Pfam" id="PF01541">
    <property type="entry name" value="GIY-YIG"/>
    <property type="match status" value="1"/>
</dbReference>
<dbReference type="RefSeq" id="WP_410032529.1">
    <property type="nucleotide sequence ID" value="NZ_JBGMEH010000002.1"/>
</dbReference>
<dbReference type="InterPro" id="IPR035901">
    <property type="entry name" value="GIY-YIG_endonuc_sf"/>
</dbReference>
<keyword evidence="4" id="KW-1185">Reference proteome</keyword>
<evidence type="ECO:0000313" key="4">
    <source>
        <dbReference type="Proteomes" id="UP001638015"/>
    </source>
</evidence>
<dbReference type="CDD" id="cd10448">
    <property type="entry name" value="GIY-YIG_unchar_3"/>
    <property type="match status" value="1"/>
</dbReference>
<dbReference type="EMBL" id="JBGMEH010000002">
    <property type="protein sequence ID" value="MFO3715710.1"/>
    <property type="molecule type" value="Genomic_DNA"/>
</dbReference>
<sequence>MEKLYYVYMITNYTNKSLYIGVTNNLYRRLDEHNNKKVNGFTSRYNIYKLVYVESTPDISAAIAREKQLKKWSRAKKEKLINMQNPEWKDLMIEWDRIS</sequence>
<dbReference type="PROSITE" id="PS50164">
    <property type="entry name" value="GIY_YIG"/>
    <property type="match status" value="1"/>
</dbReference>
<dbReference type="Proteomes" id="UP001638015">
    <property type="component" value="Unassembled WGS sequence"/>
</dbReference>
<organism evidence="3 4">
    <name type="scientific">Anaerococcus cruorum</name>
    <dbReference type="NCBI Taxonomy" id="3115617"/>
    <lineage>
        <taxon>Bacteria</taxon>
        <taxon>Bacillati</taxon>
        <taxon>Bacillota</taxon>
        <taxon>Tissierellia</taxon>
        <taxon>Tissierellales</taxon>
        <taxon>Peptoniphilaceae</taxon>
        <taxon>Anaerococcus</taxon>
    </lineage>
</organism>
<comment type="caution">
    <text evidence="3">The sequence shown here is derived from an EMBL/GenBank/DDBJ whole genome shotgun (WGS) entry which is preliminary data.</text>
</comment>
<evidence type="ECO:0000259" key="2">
    <source>
        <dbReference type="PROSITE" id="PS50164"/>
    </source>
</evidence>
<dbReference type="InterPro" id="IPR050190">
    <property type="entry name" value="UPF0213_domain"/>
</dbReference>
<proteinExistence type="inferred from homology"/>
<accession>A0ABW9MV92</accession>
<evidence type="ECO:0000313" key="3">
    <source>
        <dbReference type="EMBL" id="MFO3715710.1"/>
    </source>
</evidence>
<name>A0ABW9MV92_9FIRM</name>
<gene>
    <name evidence="3" type="ORF">ACCQ40_02765</name>
</gene>
<dbReference type="Gene3D" id="3.40.1440.10">
    <property type="entry name" value="GIY-YIG endonuclease"/>
    <property type="match status" value="1"/>
</dbReference>
<protein>
    <submittedName>
        <fullName evidence="3">GIY-YIG nuclease family protein</fullName>
    </submittedName>
</protein>
<dbReference type="SUPFAM" id="SSF82771">
    <property type="entry name" value="GIY-YIG endonuclease"/>
    <property type="match status" value="1"/>
</dbReference>
<dbReference type="SMART" id="SM00465">
    <property type="entry name" value="GIYc"/>
    <property type="match status" value="1"/>
</dbReference>
<evidence type="ECO:0000256" key="1">
    <source>
        <dbReference type="ARBA" id="ARBA00007435"/>
    </source>
</evidence>
<dbReference type="PANTHER" id="PTHR34477:SF5">
    <property type="entry name" value="BSL5627 PROTEIN"/>
    <property type="match status" value="1"/>
</dbReference>
<feature type="domain" description="GIY-YIG" evidence="2">
    <location>
        <begin position="3"/>
        <end position="79"/>
    </location>
</feature>